<dbReference type="PROSITE" id="PS51257">
    <property type="entry name" value="PROKAR_LIPOPROTEIN"/>
    <property type="match status" value="1"/>
</dbReference>
<evidence type="ECO:0000256" key="1">
    <source>
        <dbReference type="SAM" id="SignalP"/>
    </source>
</evidence>
<feature type="signal peptide" evidence="1">
    <location>
        <begin position="1"/>
        <end position="17"/>
    </location>
</feature>
<proteinExistence type="predicted"/>
<dbReference type="EMBL" id="FXXP01000003">
    <property type="protein sequence ID" value="SMX30184.1"/>
    <property type="molecule type" value="Genomic_DNA"/>
</dbReference>
<keyword evidence="1" id="KW-0732">Signal</keyword>
<name>A0A238JJ23_9RHOB</name>
<keyword evidence="3" id="KW-1185">Reference proteome</keyword>
<dbReference type="Proteomes" id="UP000225972">
    <property type="component" value="Unassembled WGS sequence"/>
</dbReference>
<evidence type="ECO:0000313" key="3">
    <source>
        <dbReference type="Proteomes" id="UP000225972"/>
    </source>
</evidence>
<feature type="chain" id="PRO_5012624554" description="Lipoprotein" evidence="1">
    <location>
        <begin position="18"/>
        <end position="118"/>
    </location>
</feature>
<protein>
    <recommendedName>
        <fullName evidence="4">Lipoprotein</fullName>
    </recommendedName>
</protein>
<organism evidence="2 3">
    <name type="scientific">Pelagimonas phthalicica</name>
    <dbReference type="NCBI Taxonomy" id="1037362"/>
    <lineage>
        <taxon>Bacteria</taxon>
        <taxon>Pseudomonadati</taxon>
        <taxon>Pseudomonadota</taxon>
        <taxon>Alphaproteobacteria</taxon>
        <taxon>Rhodobacterales</taxon>
        <taxon>Roseobacteraceae</taxon>
        <taxon>Pelagimonas</taxon>
    </lineage>
</organism>
<dbReference type="RefSeq" id="WP_099249012.1">
    <property type="nucleotide sequence ID" value="NZ_FXXP01000003.1"/>
</dbReference>
<accession>A0A238JJ23</accession>
<gene>
    <name evidence="2" type="ORF">TRP8649_04326</name>
</gene>
<reference evidence="3" key="1">
    <citation type="submission" date="2017-05" db="EMBL/GenBank/DDBJ databases">
        <authorList>
            <person name="Rodrigo-Torres L."/>
            <person name="Arahal R. D."/>
            <person name="Lucena T."/>
        </authorList>
    </citation>
    <scope>NUCLEOTIDE SEQUENCE [LARGE SCALE GENOMIC DNA]</scope>
    <source>
        <strain evidence="3">CECT 8649</strain>
    </source>
</reference>
<evidence type="ECO:0008006" key="4">
    <source>
        <dbReference type="Google" id="ProtNLM"/>
    </source>
</evidence>
<evidence type="ECO:0000313" key="2">
    <source>
        <dbReference type="EMBL" id="SMX30184.1"/>
    </source>
</evidence>
<dbReference type="AlphaFoldDB" id="A0A238JJ23"/>
<sequence>MKTIFAISLAAVSLLTACQTVTPDAAPTTAVTPLVGKKLMADNGLVIIMNADGTVSGTARGEDIDGTYVATAKEVCSTYAAPEFLAGKEFCSEPQIDGNTVVFLRRDGSKSATYTIGG</sequence>
<dbReference type="OrthoDB" id="7873001at2"/>